<evidence type="ECO:0000256" key="4">
    <source>
        <dbReference type="ARBA" id="ARBA00022801"/>
    </source>
</evidence>
<dbReference type="PIRSF" id="PIRSF004532">
    <property type="entry name" value="GlpX"/>
    <property type="match status" value="1"/>
</dbReference>
<evidence type="ECO:0000313" key="8">
    <source>
        <dbReference type="EMBL" id="GLH74069.1"/>
    </source>
</evidence>
<dbReference type="Proteomes" id="UP001165069">
    <property type="component" value="Unassembled WGS sequence"/>
</dbReference>
<dbReference type="EMBL" id="BSDE01000005">
    <property type="protein sequence ID" value="GLH74069.1"/>
    <property type="molecule type" value="Genomic_DNA"/>
</dbReference>
<sequence>MEHTLSLEFLRVVEQAAIACSTSIGHGRRKHSDKLAVEAMRKAMESVRMDATIVIGEGERDEAPMLYIGEKVGMGPDLDGHHPQVDIAVDPLEGTNLCAMGAPNAIAVLAATEKGGLLHAPDLYMEKLVVGPSAKGKVSLDAPVQDTLKIIAQSLNRQVSEITVSVLDRPRHEQLIADIRSAGARIQLIGDGDLSAAISAAVSGTGIHAVMGTGGAPEGVLSAAALKCLNGEIQGRLKVDTNTASREKAEAMGVDFGRIYFTDDLCPGKEIVFAACGVTHGNLLKGVMHFGHGVRTSSLILTYGSRQVRFIDTVHMKEGEFTTVRF</sequence>
<dbReference type="NCBIfam" id="TIGR00330">
    <property type="entry name" value="glpX"/>
    <property type="match status" value="1"/>
</dbReference>
<accession>A0ABQ5QJ58</accession>
<dbReference type="SUPFAM" id="SSF56655">
    <property type="entry name" value="Carbohydrate phosphatase"/>
    <property type="match status" value="1"/>
</dbReference>
<dbReference type="PANTHER" id="PTHR30447:SF0">
    <property type="entry name" value="FRUCTOSE-1,6-BISPHOSPHATASE 1 CLASS 2-RELATED"/>
    <property type="match status" value="1"/>
</dbReference>
<dbReference type="CDD" id="cd01516">
    <property type="entry name" value="FBPase_glpX"/>
    <property type="match status" value="1"/>
</dbReference>
<gene>
    <name evidence="8" type="ORF">GETHLI_25710</name>
</gene>
<keyword evidence="9" id="KW-1185">Reference proteome</keyword>
<evidence type="ECO:0000256" key="2">
    <source>
        <dbReference type="ARBA" id="ARBA00008989"/>
    </source>
</evidence>
<dbReference type="PANTHER" id="PTHR30447">
    <property type="entry name" value="FRUCTOSE-1,6-BISPHOSPHATASE CLASS 2"/>
    <property type="match status" value="1"/>
</dbReference>
<proteinExistence type="inferred from homology"/>
<dbReference type="Pfam" id="PF03320">
    <property type="entry name" value="FBPase_glpX"/>
    <property type="match status" value="1"/>
</dbReference>
<dbReference type="Gene3D" id="3.40.190.90">
    <property type="match status" value="1"/>
</dbReference>
<keyword evidence="5" id="KW-0464">Manganese</keyword>
<comment type="catalytic activity">
    <reaction evidence="1">
        <text>beta-D-fructose 1,6-bisphosphate + H2O = beta-D-fructose 6-phosphate + phosphate</text>
        <dbReference type="Rhea" id="RHEA:11064"/>
        <dbReference type="ChEBI" id="CHEBI:15377"/>
        <dbReference type="ChEBI" id="CHEBI:32966"/>
        <dbReference type="ChEBI" id="CHEBI:43474"/>
        <dbReference type="ChEBI" id="CHEBI:57634"/>
        <dbReference type="EC" id="3.1.3.11"/>
    </reaction>
</comment>
<protein>
    <recommendedName>
        <fullName evidence="7">Fructose-1,6-bisphosphatase</fullName>
    </recommendedName>
</protein>
<reference evidence="8 9" key="1">
    <citation type="journal article" date="2023" name="Antonie Van Leeuwenhoek">
        <title>Mesoterricola silvestris gen. nov., sp. nov., Mesoterricola sediminis sp. nov., Geothrix oryzae sp. nov., Geothrix edaphica sp. nov., Geothrix rubra sp. nov., and Geothrix limicola sp. nov., six novel members of Acidobacteriota isolated from soils.</title>
        <authorList>
            <person name="Itoh H."/>
            <person name="Sugisawa Y."/>
            <person name="Mise K."/>
            <person name="Xu Z."/>
            <person name="Kuniyasu M."/>
            <person name="Ushijima N."/>
            <person name="Kawano K."/>
            <person name="Kobayashi E."/>
            <person name="Shiratori Y."/>
            <person name="Masuda Y."/>
            <person name="Senoo K."/>
        </authorList>
    </citation>
    <scope>NUCLEOTIDE SEQUENCE [LARGE SCALE GENOMIC DNA]</scope>
    <source>
        <strain evidence="8 9">Red804</strain>
    </source>
</reference>
<organism evidence="8 9">
    <name type="scientific">Geothrix limicola</name>
    <dbReference type="NCBI Taxonomy" id="2927978"/>
    <lineage>
        <taxon>Bacteria</taxon>
        <taxon>Pseudomonadati</taxon>
        <taxon>Acidobacteriota</taxon>
        <taxon>Holophagae</taxon>
        <taxon>Holophagales</taxon>
        <taxon>Holophagaceae</taxon>
        <taxon>Geothrix</taxon>
    </lineage>
</organism>
<comment type="caution">
    <text evidence="8">The sequence shown here is derived from an EMBL/GenBank/DDBJ whole genome shotgun (WGS) entry which is preliminary data.</text>
</comment>
<keyword evidence="6 7" id="KW-0119">Carbohydrate metabolism</keyword>
<comment type="similarity">
    <text evidence="2 7">Belongs to the FBPase class 2 family.</text>
</comment>
<evidence type="ECO:0000256" key="6">
    <source>
        <dbReference type="ARBA" id="ARBA00023277"/>
    </source>
</evidence>
<keyword evidence="3" id="KW-0479">Metal-binding</keyword>
<dbReference type="RefSeq" id="WP_285575946.1">
    <property type="nucleotide sequence ID" value="NZ_BSDE01000005.1"/>
</dbReference>
<evidence type="ECO:0000256" key="1">
    <source>
        <dbReference type="ARBA" id="ARBA00001273"/>
    </source>
</evidence>
<evidence type="ECO:0000256" key="7">
    <source>
        <dbReference type="PIRNR" id="PIRNR004532"/>
    </source>
</evidence>
<evidence type="ECO:0000256" key="5">
    <source>
        <dbReference type="ARBA" id="ARBA00023211"/>
    </source>
</evidence>
<keyword evidence="4" id="KW-0378">Hydrolase</keyword>
<evidence type="ECO:0000313" key="9">
    <source>
        <dbReference type="Proteomes" id="UP001165069"/>
    </source>
</evidence>
<dbReference type="Gene3D" id="3.30.540.10">
    <property type="entry name" value="Fructose-1,6-Bisphosphatase, subunit A, domain 1"/>
    <property type="match status" value="1"/>
</dbReference>
<name>A0ABQ5QJ58_9BACT</name>
<evidence type="ECO:0000256" key="3">
    <source>
        <dbReference type="ARBA" id="ARBA00022723"/>
    </source>
</evidence>
<dbReference type="InterPro" id="IPR004464">
    <property type="entry name" value="FBPase_class-2/SBPase"/>
</dbReference>